<reference evidence="1 2" key="1">
    <citation type="submission" date="2018-07" db="EMBL/GenBank/DDBJ databases">
        <title>Draft Genome Sequence of Pseudomonas fluorescens AHK-1 associated with canker disease of kiwifruit.</title>
        <authorList>
            <person name="Wu Z."/>
        </authorList>
    </citation>
    <scope>NUCLEOTIDE SEQUENCE [LARGE SCALE GENOMIC DNA]</scope>
    <source>
        <strain evidence="1 2">AHK-1</strain>
    </source>
</reference>
<dbReference type="AlphaFoldDB" id="A0A7Z6MRJ7"/>
<comment type="caution">
    <text evidence="1">The sequence shown here is derived from an EMBL/GenBank/DDBJ whole genome shotgun (WGS) entry which is preliminary data.</text>
</comment>
<dbReference type="Proteomes" id="UP000255541">
    <property type="component" value="Unassembled WGS sequence"/>
</dbReference>
<accession>A0A7Z6MRJ7</accession>
<name>A0A7Z6MRJ7_PSEFL</name>
<gene>
    <name evidence="1" type="ORF">DL347_28605</name>
</gene>
<proteinExistence type="predicted"/>
<evidence type="ECO:0000313" key="1">
    <source>
        <dbReference type="EMBL" id="RDS87698.1"/>
    </source>
</evidence>
<evidence type="ECO:0000313" key="2">
    <source>
        <dbReference type="Proteomes" id="UP000255541"/>
    </source>
</evidence>
<dbReference type="RefSeq" id="WP_115488706.1">
    <property type="nucleotide sequence ID" value="NZ_QRBA01000022.1"/>
</dbReference>
<dbReference type="EMBL" id="QRBA01000022">
    <property type="protein sequence ID" value="RDS87698.1"/>
    <property type="molecule type" value="Genomic_DNA"/>
</dbReference>
<organism evidence="1 2">
    <name type="scientific">Pseudomonas fluorescens</name>
    <dbReference type="NCBI Taxonomy" id="294"/>
    <lineage>
        <taxon>Bacteria</taxon>
        <taxon>Pseudomonadati</taxon>
        <taxon>Pseudomonadota</taxon>
        <taxon>Gammaproteobacteria</taxon>
        <taxon>Pseudomonadales</taxon>
        <taxon>Pseudomonadaceae</taxon>
        <taxon>Pseudomonas</taxon>
    </lineage>
</organism>
<protein>
    <submittedName>
        <fullName evidence="1">Uncharacterized protein</fullName>
    </submittedName>
</protein>
<sequence>MRTDEYTDDEVETKDRWDKLFWIELAKRKERLVTGNAHRMLVQLHDQIAQAIDTPGQVMDEPIEGIRGAAILLDAFQWQYDPADEADNEHQAQLLRDTMNRFENQIDEVWSRLQFTRGFRLADLAVENELELMWDWWVFINSSAGREEMGITTGKFSYHGKQSRIDEDHEPPRMIEVDTFYNRPGQSPIPVSNRSVRSFTTDVDEVIINGKRVTDSVIVVFDSETPAPSRREIVNAAYSGRGMIRARRLADARAKGDYVRMQRLLDEPSPATDFVDLFEPVQAHKLFKTLTSVAPLIRGLFAWDLHHDQGLSKAQACRITAERLPGMGTTPRSVNNALISVGEKINGYQPEQLPWIFQRFGD</sequence>